<evidence type="ECO:0000259" key="13">
    <source>
        <dbReference type="PROSITE" id="PS50114"/>
    </source>
</evidence>
<dbReference type="PANTHER" id="PTHR10071:SF337">
    <property type="entry name" value="GATA-BINDING FACTOR A"/>
    <property type="match status" value="1"/>
</dbReference>
<evidence type="ECO:0000256" key="6">
    <source>
        <dbReference type="ARBA" id="ARBA00023015"/>
    </source>
</evidence>
<evidence type="ECO:0000256" key="3">
    <source>
        <dbReference type="ARBA" id="ARBA00022737"/>
    </source>
</evidence>
<feature type="region of interest" description="Disordered" evidence="12">
    <location>
        <begin position="125"/>
        <end position="149"/>
    </location>
</feature>
<feature type="compositionally biased region" description="Polar residues" evidence="12">
    <location>
        <begin position="30"/>
        <end position="53"/>
    </location>
</feature>
<evidence type="ECO:0000256" key="1">
    <source>
        <dbReference type="ARBA" id="ARBA00004123"/>
    </source>
</evidence>
<evidence type="ECO:0000256" key="9">
    <source>
        <dbReference type="ARBA" id="ARBA00023163"/>
    </source>
</evidence>
<keyword evidence="3" id="KW-0677">Repeat</keyword>
<dbReference type="EMBL" id="JAIWYP010000014">
    <property type="protein sequence ID" value="KAH3709145.1"/>
    <property type="molecule type" value="Genomic_DNA"/>
</dbReference>
<keyword evidence="7" id="KW-0238">DNA-binding</keyword>
<feature type="compositionally biased region" description="Polar residues" evidence="12">
    <location>
        <begin position="345"/>
        <end position="364"/>
    </location>
</feature>
<evidence type="ECO:0000313" key="14">
    <source>
        <dbReference type="EMBL" id="KAH3709145.1"/>
    </source>
</evidence>
<evidence type="ECO:0000256" key="10">
    <source>
        <dbReference type="ARBA" id="ARBA00023242"/>
    </source>
</evidence>
<evidence type="ECO:0000256" key="7">
    <source>
        <dbReference type="ARBA" id="ARBA00023125"/>
    </source>
</evidence>
<dbReference type="InterPro" id="IPR000679">
    <property type="entry name" value="Znf_GATA"/>
</dbReference>
<dbReference type="AlphaFoldDB" id="A0A9D4BTQ8"/>
<evidence type="ECO:0000313" key="15">
    <source>
        <dbReference type="Proteomes" id="UP000828390"/>
    </source>
</evidence>
<dbReference type="PROSITE" id="PS00344">
    <property type="entry name" value="GATA_ZN_FINGER_1"/>
    <property type="match status" value="2"/>
</dbReference>
<keyword evidence="6" id="KW-0805">Transcription regulation</keyword>
<keyword evidence="15" id="KW-1185">Reference proteome</keyword>
<dbReference type="InterPro" id="IPR039355">
    <property type="entry name" value="Transcription_factor_GATA"/>
</dbReference>
<comment type="caution">
    <text evidence="14">The sequence shown here is derived from an EMBL/GenBank/DDBJ whole genome shotgun (WGS) entry which is preliminary data.</text>
</comment>
<reference evidence="14" key="1">
    <citation type="journal article" date="2019" name="bioRxiv">
        <title>The Genome of the Zebra Mussel, Dreissena polymorpha: A Resource for Invasive Species Research.</title>
        <authorList>
            <person name="McCartney M.A."/>
            <person name="Auch B."/>
            <person name="Kono T."/>
            <person name="Mallez S."/>
            <person name="Zhang Y."/>
            <person name="Obille A."/>
            <person name="Becker A."/>
            <person name="Abrahante J.E."/>
            <person name="Garbe J."/>
            <person name="Badalamenti J.P."/>
            <person name="Herman A."/>
            <person name="Mangelson H."/>
            <person name="Liachko I."/>
            <person name="Sullivan S."/>
            <person name="Sone E.D."/>
            <person name="Koren S."/>
            <person name="Silverstein K.A.T."/>
            <person name="Beckman K.B."/>
            <person name="Gohl D.M."/>
        </authorList>
    </citation>
    <scope>NUCLEOTIDE SEQUENCE</scope>
    <source>
        <strain evidence="14">Duluth1</strain>
        <tissue evidence="14">Whole animal</tissue>
    </source>
</reference>
<keyword evidence="10" id="KW-0539">Nucleus</keyword>
<feature type="region of interest" description="Disordered" evidence="12">
    <location>
        <begin position="1"/>
        <end position="68"/>
    </location>
</feature>
<dbReference type="PANTHER" id="PTHR10071">
    <property type="entry name" value="TRANSCRIPTION FACTOR GATA FAMILY MEMBER"/>
    <property type="match status" value="1"/>
</dbReference>
<dbReference type="PROSITE" id="PS50114">
    <property type="entry name" value="GATA_ZN_FINGER_2"/>
    <property type="match status" value="2"/>
</dbReference>
<reference evidence="14" key="2">
    <citation type="submission" date="2020-11" db="EMBL/GenBank/DDBJ databases">
        <authorList>
            <person name="McCartney M.A."/>
            <person name="Auch B."/>
            <person name="Kono T."/>
            <person name="Mallez S."/>
            <person name="Becker A."/>
            <person name="Gohl D.M."/>
            <person name="Silverstein K.A.T."/>
            <person name="Koren S."/>
            <person name="Bechman K.B."/>
            <person name="Herman A."/>
            <person name="Abrahante J.E."/>
            <person name="Garbe J."/>
        </authorList>
    </citation>
    <scope>NUCLEOTIDE SEQUENCE</scope>
    <source>
        <strain evidence="14">Duluth1</strain>
        <tissue evidence="14">Whole animal</tissue>
    </source>
</reference>
<dbReference type="GO" id="GO:0005634">
    <property type="term" value="C:nucleus"/>
    <property type="evidence" value="ECO:0007669"/>
    <property type="project" value="UniProtKB-SubCell"/>
</dbReference>
<name>A0A9D4BTQ8_DREPO</name>
<keyword evidence="9" id="KW-0804">Transcription</keyword>
<dbReference type="FunFam" id="3.30.50.10:FF:000032">
    <property type="entry name" value="Transcription factor GATA-3"/>
    <property type="match status" value="1"/>
</dbReference>
<dbReference type="GO" id="GO:0045165">
    <property type="term" value="P:cell fate commitment"/>
    <property type="evidence" value="ECO:0007669"/>
    <property type="project" value="TreeGrafter"/>
</dbReference>
<dbReference type="GO" id="GO:0000978">
    <property type="term" value="F:RNA polymerase II cis-regulatory region sequence-specific DNA binding"/>
    <property type="evidence" value="ECO:0007669"/>
    <property type="project" value="TreeGrafter"/>
</dbReference>
<feature type="domain" description="GATA-type" evidence="13">
    <location>
        <begin position="196"/>
        <end position="234"/>
    </location>
</feature>
<dbReference type="GO" id="GO:0045944">
    <property type="term" value="P:positive regulation of transcription by RNA polymerase II"/>
    <property type="evidence" value="ECO:0007669"/>
    <property type="project" value="TreeGrafter"/>
</dbReference>
<feature type="compositionally biased region" description="Polar residues" evidence="12">
    <location>
        <begin position="132"/>
        <end position="146"/>
    </location>
</feature>
<dbReference type="GO" id="GO:0008270">
    <property type="term" value="F:zinc ion binding"/>
    <property type="evidence" value="ECO:0007669"/>
    <property type="project" value="UniProtKB-KW"/>
</dbReference>
<feature type="region of interest" description="Disordered" evidence="12">
    <location>
        <begin position="330"/>
        <end position="393"/>
    </location>
</feature>
<dbReference type="Pfam" id="PF00320">
    <property type="entry name" value="GATA"/>
    <property type="match status" value="2"/>
</dbReference>
<evidence type="ECO:0000256" key="4">
    <source>
        <dbReference type="ARBA" id="ARBA00022771"/>
    </source>
</evidence>
<evidence type="ECO:0000256" key="8">
    <source>
        <dbReference type="ARBA" id="ARBA00023159"/>
    </source>
</evidence>
<evidence type="ECO:0000256" key="5">
    <source>
        <dbReference type="ARBA" id="ARBA00022833"/>
    </source>
</evidence>
<dbReference type="InterPro" id="IPR013088">
    <property type="entry name" value="Znf_NHR/GATA"/>
</dbReference>
<dbReference type="PRINTS" id="PR00619">
    <property type="entry name" value="GATAZNFINGER"/>
</dbReference>
<dbReference type="Proteomes" id="UP000828390">
    <property type="component" value="Unassembled WGS sequence"/>
</dbReference>
<gene>
    <name evidence="14" type="ORF">DPMN_068606</name>
</gene>
<keyword evidence="8" id="KW-0010">Activator</keyword>
<organism evidence="14 15">
    <name type="scientific">Dreissena polymorpha</name>
    <name type="common">Zebra mussel</name>
    <name type="synonym">Mytilus polymorpha</name>
    <dbReference type="NCBI Taxonomy" id="45954"/>
    <lineage>
        <taxon>Eukaryota</taxon>
        <taxon>Metazoa</taxon>
        <taxon>Spiralia</taxon>
        <taxon>Lophotrochozoa</taxon>
        <taxon>Mollusca</taxon>
        <taxon>Bivalvia</taxon>
        <taxon>Autobranchia</taxon>
        <taxon>Heteroconchia</taxon>
        <taxon>Euheterodonta</taxon>
        <taxon>Imparidentia</taxon>
        <taxon>Neoheterodontei</taxon>
        <taxon>Myida</taxon>
        <taxon>Dreissenoidea</taxon>
        <taxon>Dreissenidae</taxon>
        <taxon>Dreissena</taxon>
    </lineage>
</organism>
<dbReference type="FunFam" id="3.30.50.10:FF:000001">
    <property type="entry name" value="GATA transcription factor (GATAd)"/>
    <property type="match status" value="1"/>
</dbReference>
<keyword evidence="5" id="KW-0862">Zinc</keyword>
<dbReference type="SUPFAM" id="SSF57716">
    <property type="entry name" value="Glucocorticoid receptor-like (DNA-binding domain)"/>
    <property type="match status" value="2"/>
</dbReference>
<feature type="compositionally biased region" description="Polar residues" evidence="12">
    <location>
        <begin position="377"/>
        <end position="391"/>
    </location>
</feature>
<dbReference type="GO" id="GO:0000981">
    <property type="term" value="F:DNA-binding transcription factor activity, RNA polymerase II-specific"/>
    <property type="evidence" value="ECO:0007669"/>
    <property type="project" value="TreeGrafter"/>
</dbReference>
<evidence type="ECO:0000256" key="11">
    <source>
        <dbReference type="PROSITE-ProRule" id="PRU00094"/>
    </source>
</evidence>
<feature type="domain" description="GATA-type" evidence="13">
    <location>
        <begin position="285"/>
        <end position="338"/>
    </location>
</feature>
<protein>
    <recommendedName>
        <fullName evidence="13">GATA-type domain-containing protein</fullName>
    </recommendedName>
</protein>
<evidence type="ECO:0000256" key="12">
    <source>
        <dbReference type="SAM" id="MobiDB-lite"/>
    </source>
</evidence>
<sequence length="470" mass="50881">MLYKVPEAGENQTYHKKIEADDSYDKLYTKQETASPDISADTSGMFSASLPNMTSSPTSSPSYQDAQSVNNLGYPSSMYVPGSRSVLPSMQYLSNTNQMSSASFWGMQPSDLGYSHGANSGSQLSKPFASFDGTQTSTATSPTSRTDGMAYPVPGSISRPNPYPSYMGAADISPWSMAIQQGLHRIGSDGQEYFADMEARECVNCGAISTPLWRRDGTGHYLCNACGLYHKMNGGLNRPLLKPQSKRLGDGNDYQSFYPSHPYMTGMGPWMNNGQFINRGKSASRRVGLACANCHTTTTTLWRRNSEGEPVCNACGLYYKLHGVNRPLAMKKDGIQTRKRKPKNVKTSSGSGAGNSTENVTIKTESNEKRHSVSPAVDNNNASHDVSSGDNAISGRMQHHMASYSVSKTDRESPKAAHNGYASSFLTLTPPKGLGDSLDKDGHYQHLNAHAQQLYTSNQATGLNMGIVAS</sequence>
<accession>A0A9D4BTQ8</accession>
<dbReference type="Gene3D" id="3.30.50.10">
    <property type="entry name" value="Erythroid Transcription Factor GATA-1, subunit A"/>
    <property type="match status" value="2"/>
</dbReference>
<dbReference type="CDD" id="cd00202">
    <property type="entry name" value="ZnF_GATA"/>
    <property type="match status" value="2"/>
</dbReference>
<dbReference type="OrthoDB" id="515401at2759"/>
<evidence type="ECO:0000256" key="2">
    <source>
        <dbReference type="ARBA" id="ARBA00022723"/>
    </source>
</evidence>
<proteinExistence type="predicted"/>
<keyword evidence="2" id="KW-0479">Metal-binding</keyword>
<keyword evidence="4 11" id="KW-0863">Zinc-finger</keyword>
<dbReference type="SMART" id="SM00401">
    <property type="entry name" value="ZnF_GATA"/>
    <property type="match status" value="2"/>
</dbReference>
<comment type="subcellular location">
    <subcellularLocation>
        <location evidence="1">Nucleus</location>
    </subcellularLocation>
</comment>
<feature type="compositionally biased region" description="Basic and acidic residues" evidence="12">
    <location>
        <begin position="16"/>
        <end position="29"/>
    </location>
</feature>
<dbReference type="GO" id="GO:0000122">
    <property type="term" value="P:negative regulation of transcription by RNA polymerase II"/>
    <property type="evidence" value="ECO:0007669"/>
    <property type="project" value="TreeGrafter"/>
</dbReference>